<comment type="similarity">
    <text evidence="1">Belongs to the paxM FAD-dependent monooxygenase family.</text>
</comment>
<sequence length="373" mass="40554">MGSQVFENQQPLHVIVAGAGIGGFVASIGLRRHGHTVDIYEQSRLLQETGAAIHTAPNSYSQLKRLGLDGNDAVPFDLDTSNITPWMLIHRAQLHTGLKELALSDQGAGNPVHLHTGSRIASVGAETVTVHFENGTSTQGDVILGADGVHSLTRKAIAGDTLQPFDSGKSAFRMLVPRDVLLADPQTAGYNTMMNLAGIHPSELSPATNNEGSNWHFQAGKDNLLTFFDSFGPGAQLKLWRLLDMDKMDSFVKGRLAVLGDAAHPFLPYQTQGGAQAVEDAMYIAAVLPQGTTPAEITERLELYNRCRYERLHMVQLVTRLAGKGADHGREHGVDMIDAIRELFLHDEWTNSSLALMTHLRAKRIAQMAQTGK</sequence>
<evidence type="ECO:0000256" key="4">
    <source>
        <dbReference type="ARBA" id="ARBA00023002"/>
    </source>
</evidence>
<keyword evidence="3" id="KW-0274">FAD</keyword>
<comment type="caution">
    <text evidence="7">The sequence shown here is derived from an EMBL/GenBank/DDBJ whole genome shotgun (WGS) entry which is preliminary data.</text>
</comment>
<keyword evidence="5" id="KW-0503">Monooxygenase</keyword>
<dbReference type="OrthoDB" id="1047367at2759"/>
<dbReference type="PANTHER" id="PTHR13789:SF261">
    <property type="entry name" value="HYDROXYLASE, PUTATIVE (AFU_ORTHOLOGUE AFUA_7G00590)-RELATED"/>
    <property type="match status" value="1"/>
</dbReference>
<dbReference type="InterPro" id="IPR002938">
    <property type="entry name" value="FAD-bd"/>
</dbReference>
<dbReference type="Gene3D" id="3.50.50.60">
    <property type="entry name" value="FAD/NAD(P)-binding domain"/>
    <property type="match status" value="1"/>
</dbReference>
<dbReference type="PANTHER" id="PTHR13789">
    <property type="entry name" value="MONOOXYGENASE"/>
    <property type="match status" value="1"/>
</dbReference>
<evidence type="ECO:0000313" key="8">
    <source>
        <dbReference type="Proteomes" id="UP000799441"/>
    </source>
</evidence>
<accession>A0A9P4USX0</accession>
<evidence type="ECO:0000256" key="1">
    <source>
        <dbReference type="ARBA" id="ARBA00007992"/>
    </source>
</evidence>
<dbReference type="GO" id="GO:0004497">
    <property type="term" value="F:monooxygenase activity"/>
    <property type="evidence" value="ECO:0007669"/>
    <property type="project" value="UniProtKB-KW"/>
</dbReference>
<gene>
    <name evidence="7" type="ORF">K431DRAFT_318580</name>
</gene>
<evidence type="ECO:0000259" key="6">
    <source>
        <dbReference type="Pfam" id="PF01494"/>
    </source>
</evidence>
<keyword evidence="4" id="KW-0560">Oxidoreductase</keyword>
<evidence type="ECO:0000256" key="2">
    <source>
        <dbReference type="ARBA" id="ARBA00022630"/>
    </source>
</evidence>
<feature type="domain" description="FAD-binding" evidence="6">
    <location>
        <begin position="248"/>
        <end position="308"/>
    </location>
</feature>
<dbReference type="PRINTS" id="PR00420">
    <property type="entry name" value="RNGMNOXGNASE"/>
</dbReference>
<organism evidence="7 8">
    <name type="scientific">Polychaeton citri CBS 116435</name>
    <dbReference type="NCBI Taxonomy" id="1314669"/>
    <lineage>
        <taxon>Eukaryota</taxon>
        <taxon>Fungi</taxon>
        <taxon>Dikarya</taxon>
        <taxon>Ascomycota</taxon>
        <taxon>Pezizomycotina</taxon>
        <taxon>Dothideomycetes</taxon>
        <taxon>Dothideomycetidae</taxon>
        <taxon>Capnodiales</taxon>
        <taxon>Capnodiaceae</taxon>
        <taxon>Polychaeton</taxon>
    </lineage>
</organism>
<evidence type="ECO:0000256" key="3">
    <source>
        <dbReference type="ARBA" id="ARBA00022827"/>
    </source>
</evidence>
<keyword evidence="2" id="KW-0285">Flavoprotein</keyword>
<keyword evidence="8" id="KW-1185">Reference proteome</keyword>
<dbReference type="InterPro" id="IPR036188">
    <property type="entry name" value="FAD/NAD-bd_sf"/>
</dbReference>
<dbReference type="SUPFAM" id="SSF51905">
    <property type="entry name" value="FAD/NAD(P)-binding domain"/>
    <property type="match status" value="1"/>
</dbReference>
<evidence type="ECO:0000256" key="5">
    <source>
        <dbReference type="ARBA" id="ARBA00023033"/>
    </source>
</evidence>
<dbReference type="GO" id="GO:0071949">
    <property type="term" value="F:FAD binding"/>
    <property type="evidence" value="ECO:0007669"/>
    <property type="project" value="InterPro"/>
</dbReference>
<dbReference type="EMBL" id="MU003773">
    <property type="protein sequence ID" value="KAF2724111.1"/>
    <property type="molecule type" value="Genomic_DNA"/>
</dbReference>
<dbReference type="Pfam" id="PF01494">
    <property type="entry name" value="FAD_binding_3"/>
    <property type="match status" value="1"/>
</dbReference>
<dbReference type="Proteomes" id="UP000799441">
    <property type="component" value="Unassembled WGS sequence"/>
</dbReference>
<dbReference type="InterPro" id="IPR050493">
    <property type="entry name" value="FAD-dep_Monooxygenase_BioMet"/>
</dbReference>
<reference evidence="7" key="1">
    <citation type="journal article" date="2020" name="Stud. Mycol.">
        <title>101 Dothideomycetes genomes: a test case for predicting lifestyles and emergence of pathogens.</title>
        <authorList>
            <person name="Haridas S."/>
            <person name="Albert R."/>
            <person name="Binder M."/>
            <person name="Bloem J."/>
            <person name="Labutti K."/>
            <person name="Salamov A."/>
            <person name="Andreopoulos B."/>
            <person name="Baker S."/>
            <person name="Barry K."/>
            <person name="Bills G."/>
            <person name="Bluhm B."/>
            <person name="Cannon C."/>
            <person name="Castanera R."/>
            <person name="Culley D."/>
            <person name="Daum C."/>
            <person name="Ezra D."/>
            <person name="Gonzalez J."/>
            <person name="Henrissat B."/>
            <person name="Kuo A."/>
            <person name="Liang C."/>
            <person name="Lipzen A."/>
            <person name="Lutzoni F."/>
            <person name="Magnuson J."/>
            <person name="Mondo S."/>
            <person name="Nolan M."/>
            <person name="Ohm R."/>
            <person name="Pangilinan J."/>
            <person name="Park H.-J."/>
            <person name="Ramirez L."/>
            <person name="Alfaro M."/>
            <person name="Sun H."/>
            <person name="Tritt A."/>
            <person name="Yoshinaga Y."/>
            <person name="Zwiers L.-H."/>
            <person name="Turgeon B."/>
            <person name="Goodwin S."/>
            <person name="Spatafora J."/>
            <person name="Crous P."/>
            <person name="Grigoriev I."/>
        </authorList>
    </citation>
    <scope>NUCLEOTIDE SEQUENCE</scope>
    <source>
        <strain evidence="7">CBS 116435</strain>
    </source>
</reference>
<proteinExistence type="inferred from homology"/>
<name>A0A9P4USX0_9PEZI</name>
<dbReference type="SUPFAM" id="SSF54373">
    <property type="entry name" value="FAD-linked reductases, C-terminal domain"/>
    <property type="match status" value="1"/>
</dbReference>
<protein>
    <submittedName>
        <fullName evidence="7">FAD/NAD(P)-binding domain-containing protein</fullName>
    </submittedName>
</protein>
<evidence type="ECO:0000313" key="7">
    <source>
        <dbReference type="EMBL" id="KAF2724111.1"/>
    </source>
</evidence>
<dbReference type="AlphaFoldDB" id="A0A9P4USX0"/>